<dbReference type="AlphaFoldDB" id="A0A2A7US47"/>
<dbReference type="InterPro" id="IPR050228">
    <property type="entry name" value="Carboxylesterase_BioH"/>
</dbReference>
<evidence type="ECO:0000259" key="1">
    <source>
        <dbReference type="Pfam" id="PF00561"/>
    </source>
</evidence>
<protein>
    <submittedName>
        <fullName evidence="2">Alpha/beta hydrolase</fullName>
    </submittedName>
</protein>
<dbReference type="Proteomes" id="UP000220246">
    <property type="component" value="Unassembled WGS sequence"/>
</dbReference>
<reference evidence="3" key="1">
    <citation type="submission" date="2017-09" db="EMBL/GenBank/DDBJ databases">
        <title>FDA dAtabase for Regulatory Grade micrObial Sequences (FDA-ARGOS): Supporting development and validation of Infectious Disease Dx tests.</title>
        <authorList>
            <person name="Minogue T."/>
            <person name="Wolcott M."/>
            <person name="Wasieloski L."/>
            <person name="Aguilar W."/>
            <person name="Moore D."/>
            <person name="Tallon L."/>
            <person name="Sadzewicz L."/>
            <person name="Ott S."/>
            <person name="Zhao X."/>
            <person name="Nagaraj S."/>
            <person name="Vavikolanu K."/>
            <person name="Aluvathingal J."/>
            <person name="Nadendla S."/>
            <person name="Sichtig H."/>
        </authorList>
    </citation>
    <scope>NUCLEOTIDE SEQUENCE [LARGE SCALE GENOMIC DNA]</scope>
    <source>
        <strain evidence="3">FDAARGOS_394</strain>
    </source>
</reference>
<keyword evidence="3" id="KW-1185">Reference proteome</keyword>
<dbReference type="OrthoDB" id="3663240at2"/>
<evidence type="ECO:0000313" key="2">
    <source>
        <dbReference type="EMBL" id="PEH88092.1"/>
    </source>
</evidence>
<dbReference type="PANTHER" id="PTHR43194">
    <property type="entry name" value="HYDROLASE ALPHA/BETA FOLD FAMILY"/>
    <property type="match status" value="1"/>
</dbReference>
<dbReference type="InterPro" id="IPR000073">
    <property type="entry name" value="AB_hydrolase_1"/>
</dbReference>
<dbReference type="EMBL" id="PDEA01000001">
    <property type="protein sequence ID" value="PEH88092.1"/>
    <property type="molecule type" value="Genomic_DNA"/>
</dbReference>
<keyword evidence="2" id="KW-0378">Hydrolase</keyword>
<dbReference type="Pfam" id="PF00561">
    <property type="entry name" value="Abhydrolase_1"/>
    <property type="match status" value="1"/>
</dbReference>
<evidence type="ECO:0000313" key="3">
    <source>
        <dbReference type="Proteomes" id="UP000220246"/>
    </source>
</evidence>
<name>A0A2A7US47_COMTR</name>
<organism evidence="2 3">
    <name type="scientific">Comamonas terrigena</name>
    <dbReference type="NCBI Taxonomy" id="32013"/>
    <lineage>
        <taxon>Bacteria</taxon>
        <taxon>Pseudomonadati</taxon>
        <taxon>Pseudomonadota</taxon>
        <taxon>Betaproteobacteria</taxon>
        <taxon>Burkholderiales</taxon>
        <taxon>Comamonadaceae</taxon>
        <taxon>Comamonas</taxon>
    </lineage>
</organism>
<dbReference type="SUPFAM" id="SSF53474">
    <property type="entry name" value="alpha/beta-Hydrolases"/>
    <property type="match status" value="1"/>
</dbReference>
<dbReference type="InterPro" id="IPR029058">
    <property type="entry name" value="AB_hydrolase_fold"/>
</dbReference>
<dbReference type="GeneID" id="80800003"/>
<dbReference type="RefSeq" id="WP_066539929.1">
    <property type="nucleotide sequence ID" value="NZ_PDEA01000001.1"/>
</dbReference>
<dbReference type="Gene3D" id="3.40.50.1820">
    <property type="entry name" value="alpha/beta hydrolase"/>
    <property type="match status" value="1"/>
</dbReference>
<accession>A0A2A7US47</accession>
<comment type="caution">
    <text evidence="2">The sequence shown here is derived from an EMBL/GenBank/DDBJ whole genome shotgun (WGS) entry which is preliminary data.</text>
</comment>
<dbReference type="GO" id="GO:0016787">
    <property type="term" value="F:hydrolase activity"/>
    <property type="evidence" value="ECO:0007669"/>
    <property type="project" value="UniProtKB-KW"/>
</dbReference>
<dbReference type="PRINTS" id="PR00111">
    <property type="entry name" value="ABHYDROLASE"/>
</dbReference>
<sequence>MPITNLRGQRIHYEDTCGAKPVLVFAHSFLMDGSMFHGLAQRFCSQWRCISWDARGHGRSEGPPQDFSYDDLADDLDALLAHLDIRKAVVVGVSQGGQVALRCALRHSARVRALVLMGTQASTEDPQKLPGHTSLVQEWAAGGLSDPMAKGVAHRLVDAGWHGITEWQAKWARWQPAQLLRCFAAFAGRDDLTGRVAALEQPALVIHGGRDVCVSIPRAQAMAQELPNARWLQIPGAGHAPHLTHPAEVEAAMARFLAHVGESDMHLVAA</sequence>
<dbReference type="STRING" id="1219032.GCA_001515545_03181"/>
<gene>
    <name evidence="2" type="ORF">CRM82_05290</name>
</gene>
<proteinExistence type="predicted"/>
<dbReference type="PANTHER" id="PTHR43194:SF2">
    <property type="entry name" value="PEROXISOMAL MEMBRANE PROTEIN LPX1"/>
    <property type="match status" value="1"/>
</dbReference>
<feature type="domain" description="AB hydrolase-1" evidence="1">
    <location>
        <begin position="21"/>
        <end position="246"/>
    </location>
</feature>